<reference evidence="1 2" key="1">
    <citation type="submission" date="2018-11" db="EMBL/GenBank/DDBJ databases">
        <title>Genome sequence of Apiotrichum porosum DSM 27194.</title>
        <authorList>
            <person name="Aliyu H."/>
            <person name="Gorte O."/>
            <person name="Ochsenreither K."/>
        </authorList>
    </citation>
    <scope>NUCLEOTIDE SEQUENCE [LARGE SCALE GENOMIC DNA]</scope>
    <source>
        <strain evidence="1 2">DSM 27194</strain>
    </source>
</reference>
<evidence type="ECO:0000313" key="1">
    <source>
        <dbReference type="EMBL" id="RSH76884.1"/>
    </source>
</evidence>
<sequence>MNHPSRLIPDSGAQYEKFLFTAWPGVHSMWTGDNKEWEVDRCQKVIGEMETVMKFRLPRSSKGYAWPYDASLFKTGTKWGIPEIYAQGTAWVKQAHSMCGEPIGTTPDANLNPYTMYLLAAIWAIIGQGPLPPHRPDPLQRSELTFNFRNPNYTMATGFTSPTPRYARPFQFPGDNFAAGSDFHTVFNPLPYSNNRGLVPKGPFRDPLERQNEIFEAYSQKRHMAKMTM</sequence>
<dbReference type="Proteomes" id="UP000279236">
    <property type="component" value="Unassembled WGS sequence"/>
</dbReference>
<comment type="caution">
    <text evidence="1">The sequence shown here is derived from an EMBL/GenBank/DDBJ whole genome shotgun (WGS) entry which is preliminary data.</text>
</comment>
<dbReference type="GeneID" id="39588360"/>
<dbReference type="EMBL" id="RSCE01000019">
    <property type="protein sequence ID" value="RSH76884.1"/>
    <property type="molecule type" value="Genomic_DNA"/>
</dbReference>
<name>A0A427XDU7_9TREE</name>
<evidence type="ECO:0000313" key="2">
    <source>
        <dbReference type="Proteomes" id="UP000279236"/>
    </source>
</evidence>
<organism evidence="1 2">
    <name type="scientific">Apiotrichum porosum</name>
    <dbReference type="NCBI Taxonomy" id="105984"/>
    <lineage>
        <taxon>Eukaryota</taxon>
        <taxon>Fungi</taxon>
        <taxon>Dikarya</taxon>
        <taxon>Basidiomycota</taxon>
        <taxon>Agaricomycotina</taxon>
        <taxon>Tremellomycetes</taxon>
        <taxon>Trichosporonales</taxon>
        <taxon>Trichosporonaceae</taxon>
        <taxon>Apiotrichum</taxon>
    </lineage>
</organism>
<proteinExistence type="predicted"/>
<gene>
    <name evidence="1" type="ORF">EHS24_003817</name>
</gene>
<keyword evidence="2" id="KW-1185">Reference proteome</keyword>
<protein>
    <submittedName>
        <fullName evidence="1">Uncharacterized protein</fullName>
    </submittedName>
</protein>
<accession>A0A427XDU7</accession>
<dbReference type="RefSeq" id="XP_028472031.1">
    <property type="nucleotide sequence ID" value="XM_028619458.1"/>
</dbReference>
<dbReference type="AlphaFoldDB" id="A0A427XDU7"/>